<dbReference type="RefSeq" id="WP_109608564.1">
    <property type="nucleotide sequence ID" value="NZ_QGHA01000005.1"/>
</dbReference>
<keyword evidence="2" id="KW-1185">Reference proteome</keyword>
<proteinExistence type="predicted"/>
<gene>
    <name evidence="1" type="ORF">LX99_02954</name>
</gene>
<dbReference type="Proteomes" id="UP000245678">
    <property type="component" value="Unassembled WGS sequence"/>
</dbReference>
<name>A0A316H831_9SPHI</name>
<sequence length="71" mass="8317">MSVADTSINEQWLFDSIRQRGKSKYFIYNVGHDNIDDEIAVFVSDSWVYIDTLTRKLYGGQPDESLKEWKP</sequence>
<evidence type="ECO:0000313" key="1">
    <source>
        <dbReference type="EMBL" id="PWK77144.1"/>
    </source>
</evidence>
<dbReference type="EMBL" id="QGHA01000005">
    <property type="protein sequence ID" value="PWK77144.1"/>
    <property type="molecule type" value="Genomic_DNA"/>
</dbReference>
<comment type="caution">
    <text evidence="1">The sequence shown here is derived from an EMBL/GenBank/DDBJ whole genome shotgun (WGS) entry which is preliminary data.</text>
</comment>
<reference evidence="1 2" key="1">
    <citation type="submission" date="2018-05" db="EMBL/GenBank/DDBJ databases">
        <title>Genomic Encyclopedia of Archaeal and Bacterial Type Strains, Phase II (KMG-II): from individual species to whole genera.</title>
        <authorList>
            <person name="Goeker M."/>
        </authorList>
    </citation>
    <scope>NUCLEOTIDE SEQUENCE [LARGE SCALE GENOMIC DNA]</scope>
    <source>
        <strain evidence="1 2">DSM 19975</strain>
    </source>
</reference>
<accession>A0A316H831</accession>
<dbReference type="AlphaFoldDB" id="A0A316H831"/>
<organism evidence="1 2">
    <name type="scientific">Mucilaginibacter oryzae</name>
    <dbReference type="NCBI Taxonomy" id="468058"/>
    <lineage>
        <taxon>Bacteria</taxon>
        <taxon>Pseudomonadati</taxon>
        <taxon>Bacteroidota</taxon>
        <taxon>Sphingobacteriia</taxon>
        <taxon>Sphingobacteriales</taxon>
        <taxon>Sphingobacteriaceae</taxon>
        <taxon>Mucilaginibacter</taxon>
    </lineage>
</organism>
<evidence type="ECO:0000313" key="2">
    <source>
        <dbReference type="Proteomes" id="UP000245678"/>
    </source>
</evidence>
<protein>
    <submittedName>
        <fullName evidence="1">Uncharacterized protein</fullName>
    </submittedName>
</protein>